<gene>
    <name evidence="2" type="ORF">HOP40_13075</name>
</gene>
<dbReference type="AlphaFoldDB" id="A0A6M6JHH6"/>
<keyword evidence="3" id="KW-1185">Reference proteome</keyword>
<evidence type="ECO:0008006" key="4">
    <source>
        <dbReference type="Google" id="ProtNLM"/>
    </source>
</evidence>
<dbReference type="RefSeq" id="WP_172158172.1">
    <property type="nucleotide sequence ID" value="NZ_CP053564.1"/>
</dbReference>
<feature type="signal peptide" evidence="1">
    <location>
        <begin position="1"/>
        <end position="20"/>
    </location>
</feature>
<reference evidence="2 3" key="1">
    <citation type="submission" date="2020-05" db="EMBL/GenBank/DDBJ databases">
        <authorList>
            <person name="Mo P."/>
        </authorList>
    </citation>
    <scope>NUCLEOTIDE SEQUENCE [LARGE SCALE GENOMIC DNA]</scope>
    <source>
        <strain evidence="2 3">Gen01</strain>
    </source>
</reference>
<name>A0A6M6JHH6_9PSEU</name>
<dbReference type="EMBL" id="CP053564">
    <property type="protein sequence ID" value="QJY46633.1"/>
    <property type="molecule type" value="Genomic_DNA"/>
</dbReference>
<dbReference type="Proteomes" id="UP000505377">
    <property type="component" value="Chromosome"/>
</dbReference>
<accession>A0A6M6JHH6</accession>
<evidence type="ECO:0000313" key="3">
    <source>
        <dbReference type="Proteomes" id="UP000505377"/>
    </source>
</evidence>
<sequence length="69" mass="7626">MLTTLLIVAVIAAMATAAWALRYAQQLGSAVLDHDLQLGAVRERVHVTDLDVDRYHDRIHPACAETSDR</sequence>
<dbReference type="KEGG" id="pbro:HOP40_13075"/>
<proteinExistence type="predicted"/>
<evidence type="ECO:0000313" key="2">
    <source>
        <dbReference type="EMBL" id="QJY46633.1"/>
    </source>
</evidence>
<protein>
    <recommendedName>
        <fullName evidence="4">Secreted protein</fullName>
    </recommendedName>
</protein>
<feature type="chain" id="PRO_5038392920" description="Secreted protein" evidence="1">
    <location>
        <begin position="21"/>
        <end position="69"/>
    </location>
</feature>
<keyword evidence="1" id="KW-0732">Signal</keyword>
<evidence type="ECO:0000256" key="1">
    <source>
        <dbReference type="SAM" id="SignalP"/>
    </source>
</evidence>
<organism evidence="2 3">
    <name type="scientific">Pseudonocardia broussonetiae</name>
    <dbReference type="NCBI Taxonomy" id="2736640"/>
    <lineage>
        <taxon>Bacteria</taxon>
        <taxon>Bacillati</taxon>
        <taxon>Actinomycetota</taxon>
        <taxon>Actinomycetes</taxon>
        <taxon>Pseudonocardiales</taxon>
        <taxon>Pseudonocardiaceae</taxon>
        <taxon>Pseudonocardia</taxon>
    </lineage>
</organism>